<dbReference type="Proteomes" id="UP001329430">
    <property type="component" value="Chromosome 2"/>
</dbReference>
<evidence type="ECO:0000259" key="9">
    <source>
        <dbReference type="Pfam" id="PF00909"/>
    </source>
</evidence>
<dbReference type="Pfam" id="PF00909">
    <property type="entry name" value="Ammonium_transp"/>
    <property type="match status" value="1"/>
</dbReference>
<dbReference type="PANTHER" id="PTHR11730">
    <property type="entry name" value="AMMONIUM TRANSPORTER"/>
    <property type="match status" value="1"/>
</dbReference>
<organism evidence="10 11">
    <name type="scientific">Pyrocoelia pectoralis</name>
    <dbReference type="NCBI Taxonomy" id="417401"/>
    <lineage>
        <taxon>Eukaryota</taxon>
        <taxon>Metazoa</taxon>
        <taxon>Ecdysozoa</taxon>
        <taxon>Arthropoda</taxon>
        <taxon>Hexapoda</taxon>
        <taxon>Insecta</taxon>
        <taxon>Pterygota</taxon>
        <taxon>Neoptera</taxon>
        <taxon>Endopterygota</taxon>
        <taxon>Coleoptera</taxon>
        <taxon>Polyphaga</taxon>
        <taxon>Elateriformia</taxon>
        <taxon>Elateroidea</taxon>
        <taxon>Lampyridae</taxon>
        <taxon>Lampyrinae</taxon>
        <taxon>Pyrocoelia</taxon>
    </lineage>
</organism>
<comment type="similarity">
    <text evidence="2 8">Belongs to the ammonia transporter channel (TC 1.A.11.2) family.</text>
</comment>
<dbReference type="Gene3D" id="1.10.3430.10">
    <property type="entry name" value="Ammonium transporter AmtB like domains"/>
    <property type="match status" value="1"/>
</dbReference>
<feature type="transmembrane region" description="Helical" evidence="8">
    <location>
        <begin position="375"/>
        <end position="403"/>
    </location>
</feature>
<sequence>MIFNYTINQNDTEIPWLYDITTEDMTWVITSSFMIFTMQTGFGMLESGCVSVKNEVNIMMKNVVDIVLGGLTYWIFGFALSFGRSPLNNPFISFGDFCIDPSVDDPMKGAIYTAFLFQMSFATTATTIVSGAMAERCNFKAYCLFSLMNTLVYCVPAGWIWGSQGFLKQLGAVDIAGSGPVHLIGGVSAFASALMLGPRLGRYDNGIAPLPLGSPVNAVMGLFVLWWGWLAFNSGSTYGLSGPKSQYAARAAVMTMISSFGGGTTSLMYSLIRLKGKIEVIDIINGVLGSLVAVTAGCFLYEGWAALIVGAIGALIACASMPLIDMMGVDDPVGATSVHGLGGVWGVIAVGFFAQNPVPLDTTAGRSGLFEGGGWYLLGIQSLSCVCLIVWGFGVTIIILWIINKIVTIRMELHMELIGADLTEHFVKHGHMGVTRAISAFKPCLDTTEIDHIAAVGLNPAHDAKVDAIQNMTHKRKPKLSKILRNVTSRGNFGINVARKLFPSKKLERRISIKERSARRSVTSHLGERIPTIHLNNTKPGVDVAWID</sequence>
<evidence type="ECO:0000256" key="8">
    <source>
        <dbReference type="RuleBase" id="RU362002"/>
    </source>
</evidence>
<accession>A0AAN7VH68</accession>
<evidence type="ECO:0000256" key="7">
    <source>
        <dbReference type="ARBA" id="ARBA00023177"/>
    </source>
</evidence>
<dbReference type="SUPFAM" id="SSF111352">
    <property type="entry name" value="Ammonium transporter"/>
    <property type="match status" value="1"/>
</dbReference>
<keyword evidence="11" id="KW-1185">Reference proteome</keyword>
<keyword evidence="7 8" id="KW-0924">Ammonia transport</keyword>
<evidence type="ECO:0000256" key="1">
    <source>
        <dbReference type="ARBA" id="ARBA00004141"/>
    </source>
</evidence>
<dbReference type="InterPro" id="IPR001905">
    <property type="entry name" value="Ammonium_transpt"/>
</dbReference>
<feature type="transmembrane region" description="Helical" evidence="8">
    <location>
        <begin position="249"/>
        <end position="271"/>
    </location>
</feature>
<reference evidence="10 11" key="1">
    <citation type="journal article" date="2024" name="Insects">
        <title>An Improved Chromosome-Level Genome Assembly of the Firefly Pyrocoelia pectoralis.</title>
        <authorList>
            <person name="Fu X."/>
            <person name="Meyer-Rochow V.B."/>
            <person name="Ballantyne L."/>
            <person name="Zhu X."/>
        </authorList>
    </citation>
    <scope>NUCLEOTIDE SEQUENCE [LARGE SCALE GENOMIC DNA]</scope>
    <source>
        <strain evidence="10">XCY_ONT2</strain>
    </source>
</reference>
<keyword evidence="4 8" id="KW-0812">Transmembrane</keyword>
<comment type="subcellular location">
    <subcellularLocation>
        <location evidence="8">Cell membrane</location>
        <topology evidence="8">Multi-pass membrane protein</topology>
    </subcellularLocation>
    <subcellularLocation>
        <location evidence="1">Membrane</location>
        <topology evidence="1">Multi-pass membrane protein</topology>
    </subcellularLocation>
</comment>
<dbReference type="GO" id="GO:0008519">
    <property type="term" value="F:ammonium channel activity"/>
    <property type="evidence" value="ECO:0007669"/>
    <property type="project" value="InterPro"/>
</dbReference>
<keyword evidence="3 8" id="KW-0813">Transport</keyword>
<evidence type="ECO:0000256" key="2">
    <source>
        <dbReference type="ARBA" id="ARBA00005887"/>
    </source>
</evidence>
<proteinExistence type="inferred from homology"/>
<evidence type="ECO:0000313" key="10">
    <source>
        <dbReference type="EMBL" id="KAK5648670.1"/>
    </source>
</evidence>
<dbReference type="InterPro" id="IPR029020">
    <property type="entry name" value="Ammonium/urea_transptr"/>
</dbReference>
<comment type="caution">
    <text evidence="10">The sequence shown here is derived from an EMBL/GenBank/DDBJ whole genome shotgun (WGS) entry which is preliminary data.</text>
</comment>
<feature type="transmembrane region" description="Helical" evidence="8">
    <location>
        <begin position="307"/>
        <end position="324"/>
    </location>
</feature>
<keyword evidence="6 8" id="KW-0472">Membrane</keyword>
<dbReference type="PANTHER" id="PTHR11730:SF58">
    <property type="entry name" value="AMMONIUM TRANSPORTER"/>
    <property type="match status" value="1"/>
</dbReference>
<evidence type="ECO:0000313" key="11">
    <source>
        <dbReference type="Proteomes" id="UP001329430"/>
    </source>
</evidence>
<dbReference type="FunFam" id="1.10.3430.10:FF:000008">
    <property type="entry name" value="Ammonium transporter"/>
    <property type="match status" value="1"/>
</dbReference>
<protein>
    <recommendedName>
        <fullName evidence="8">Ammonium transporter</fullName>
    </recommendedName>
</protein>
<dbReference type="InterPro" id="IPR024041">
    <property type="entry name" value="NH4_transpt_AmtB-like_dom"/>
</dbReference>
<feature type="transmembrane region" description="Helical" evidence="8">
    <location>
        <begin position="110"/>
        <end position="129"/>
    </location>
</feature>
<feature type="transmembrane region" description="Helical" evidence="8">
    <location>
        <begin position="66"/>
        <end position="83"/>
    </location>
</feature>
<evidence type="ECO:0000256" key="6">
    <source>
        <dbReference type="ARBA" id="ARBA00023136"/>
    </source>
</evidence>
<feature type="transmembrane region" description="Helical" evidence="8">
    <location>
        <begin position="283"/>
        <end position="301"/>
    </location>
</feature>
<gene>
    <name evidence="10" type="ORF">RI129_003562</name>
</gene>
<evidence type="ECO:0000256" key="3">
    <source>
        <dbReference type="ARBA" id="ARBA00022448"/>
    </source>
</evidence>
<dbReference type="GO" id="GO:0097272">
    <property type="term" value="P:ammonium homeostasis"/>
    <property type="evidence" value="ECO:0007669"/>
    <property type="project" value="TreeGrafter"/>
</dbReference>
<feature type="transmembrane region" description="Helical" evidence="8">
    <location>
        <begin position="210"/>
        <end position="229"/>
    </location>
</feature>
<dbReference type="GO" id="GO:0005886">
    <property type="term" value="C:plasma membrane"/>
    <property type="evidence" value="ECO:0007669"/>
    <property type="project" value="UniProtKB-SubCell"/>
</dbReference>
<dbReference type="EMBL" id="JAVRBK010000002">
    <property type="protein sequence ID" value="KAK5648670.1"/>
    <property type="molecule type" value="Genomic_DNA"/>
</dbReference>
<evidence type="ECO:0000256" key="4">
    <source>
        <dbReference type="ARBA" id="ARBA00022692"/>
    </source>
</evidence>
<evidence type="ECO:0000256" key="5">
    <source>
        <dbReference type="ARBA" id="ARBA00022989"/>
    </source>
</evidence>
<name>A0AAN7VH68_9COLE</name>
<keyword evidence="5 8" id="KW-1133">Transmembrane helix</keyword>
<feature type="transmembrane region" description="Helical" evidence="8">
    <location>
        <begin position="336"/>
        <end position="355"/>
    </location>
</feature>
<feature type="domain" description="Ammonium transporter AmtB-like" evidence="9">
    <location>
        <begin position="27"/>
        <end position="425"/>
    </location>
</feature>
<feature type="transmembrane region" description="Helical" evidence="8">
    <location>
        <begin position="181"/>
        <end position="198"/>
    </location>
</feature>
<dbReference type="NCBIfam" id="TIGR00836">
    <property type="entry name" value="amt"/>
    <property type="match status" value="1"/>
</dbReference>
<feature type="transmembrane region" description="Helical" evidence="8">
    <location>
        <begin position="141"/>
        <end position="161"/>
    </location>
</feature>
<dbReference type="AlphaFoldDB" id="A0AAN7VH68"/>